<evidence type="ECO:0000313" key="6">
    <source>
        <dbReference type="Proteomes" id="UP000645257"/>
    </source>
</evidence>
<accession>A0A918P282</accession>
<gene>
    <name evidence="5" type="ORF">GCM10011289_16620</name>
</gene>
<dbReference type="CDD" id="cd04301">
    <property type="entry name" value="NAT_SF"/>
    <property type="match status" value="1"/>
</dbReference>
<keyword evidence="2" id="KW-0012">Acyltransferase</keyword>
<dbReference type="GO" id="GO:0016747">
    <property type="term" value="F:acyltransferase activity, transferring groups other than amino-acyl groups"/>
    <property type="evidence" value="ECO:0007669"/>
    <property type="project" value="InterPro"/>
</dbReference>
<keyword evidence="1" id="KW-0808">Transferase</keyword>
<dbReference type="RefSeq" id="WP_189533193.1">
    <property type="nucleotide sequence ID" value="NZ_BMYX01000007.1"/>
</dbReference>
<dbReference type="SUPFAM" id="SSF55729">
    <property type="entry name" value="Acyl-CoA N-acyltransferases (Nat)"/>
    <property type="match status" value="1"/>
</dbReference>
<reference evidence="5" key="2">
    <citation type="submission" date="2020-09" db="EMBL/GenBank/DDBJ databases">
        <authorList>
            <person name="Sun Q."/>
            <person name="Kim S."/>
        </authorList>
    </citation>
    <scope>NUCLEOTIDE SEQUENCE</scope>
    <source>
        <strain evidence="5">KCTC 32182</strain>
    </source>
</reference>
<comment type="caution">
    <text evidence="5">The sequence shown here is derived from an EMBL/GenBank/DDBJ whole genome shotgun (WGS) entry which is preliminary data.</text>
</comment>
<dbReference type="InterPro" id="IPR051531">
    <property type="entry name" value="N-acetyltransferase"/>
</dbReference>
<proteinExistence type="inferred from homology"/>
<dbReference type="InterPro" id="IPR000182">
    <property type="entry name" value="GNAT_dom"/>
</dbReference>
<dbReference type="Pfam" id="PF13302">
    <property type="entry name" value="Acetyltransf_3"/>
    <property type="match status" value="1"/>
</dbReference>
<keyword evidence="6" id="KW-1185">Reference proteome</keyword>
<sequence>MNTPDIPLPRLRLRDFTGHDLPFVYAGLSHPDVIKHYGISYDSIDACQLQMDWFQSIRRDGTGRWLAIERKDDGQPIGAIGLSSLSREHRCAELGYWLLPQFWGEGYMREALAGFVEYAFRELGLHRIEAEVELDNTASQKQLAAAGFTLEGIRRECEMKNGAFLSLAGYARLSTDPDPRAGRANAAHT</sequence>
<protein>
    <submittedName>
        <fullName evidence="5">N-acetyltransferase</fullName>
    </submittedName>
</protein>
<dbReference type="PANTHER" id="PTHR43792:SF8">
    <property type="entry name" value="[RIBOSOMAL PROTEIN US5]-ALANINE N-ACETYLTRANSFERASE"/>
    <property type="match status" value="1"/>
</dbReference>
<reference evidence="5" key="1">
    <citation type="journal article" date="2014" name="Int. J. Syst. Evol. Microbiol.">
        <title>Complete genome sequence of Corynebacterium casei LMG S-19264T (=DSM 44701T), isolated from a smear-ripened cheese.</title>
        <authorList>
            <consortium name="US DOE Joint Genome Institute (JGI-PGF)"/>
            <person name="Walter F."/>
            <person name="Albersmeier A."/>
            <person name="Kalinowski J."/>
            <person name="Ruckert C."/>
        </authorList>
    </citation>
    <scope>NUCLEOTIDE SEQUENCE</scope>
    <source>
        <strain evidence="5">KCTC 32182</strain>
    </source>
</reference>
<organism evidence="5 6">
    <name type="scientific">Paludibacterium paludis</name>
    <dbReference type="NCBI Taxonomy" id="1225769"/>
    <lineage>
        <taxon>Bacteria</taxon>
        <taxon>Pseudomonadati</taxon>
        <taxon>Pseudomonadota</taxon>
        <taxon>Betaproteobacteria</taxon>
        <taxon>Neisseriales</taxon>
        <taxon>Chromobacteriaceae</taxon>
        <taxon>Paludibacterium</taxon>
    </lineage>
</organism>
<evidence type="ECO:0000256" key="2">
    <source>
        <dbReference type="ARBA" id="ARBA00023315"/>
    </source>
</evidence>
<comment type="similarity">
    <text evidence="3">Belongs to the acetyltransferase family. RimJ subfamily.</text>
</comment>
<name>A0A918P282_9NEIS</name>
<evidence type="ECO:0000313" key="5">
    <source>
        <dbReference type="EMBL" id="GGY13937.1"/>
    </source>
</evidence>
<dbReference type="Proteomes" id="UP000645257">
    <property type="component" value="Unassembled WGS sequence"/>
</dbReference>
<dbReference type="EMBL" id="BMYX01000007">
    <property type="protein sequence ID" value="GGY13937.1"/>
    <property type="molecule type" value="Genomic_DNA"/>
</dbReference>
<dbReference type="PROSITE" id="PS51186">
    <property type="entry name" value="GNAT"/>
    <property type="match status" value="1"/>
</dbReference>
<dbReference type="Gene3D" id="3.40.630.30">
    <property type="match status" value="1"/>
</dbReference>
<evidence type="ECO:0000256" key="1">
    <source>
        <dbReference type="ARBA" id="ARBA00022679"/>
    </source>
</evidence>
<dbReference type="AlphaFoldDB" id="A0A918P282"/>
<dbReference type="InterPro" id="IPR016181">
    <property type="entry name" value="Acyl_CoA_acyltransferase"/>
</dbReference>
<feature type="domain" description="N-acetyltransferase" evidence="4">
    <location>
        <begin position="11"/>
        <end position="176"/>
    </location>
</feature>
<evidence type="ECO:0000256" key="3">
    <source>
        <dbReference type="ARBA" id="ARBA00038502"/>
    </source>
</evidence>
<evidence type="ECO:0000259" key="4">
    <source>
        <dbReference type="PROSITE" id="PS51186"/>
    </source>
</evidence>
<dbReference type="PANTHER" id="PTHR43792">
    <property type="entry name" value="GNAT FAMILY, PUTATIVE (AFU_ORTHOLOGUE AFUA_3G00765)-RELATED-RELATED"/>
    <property type="match status" value="1"/>
</dbReference>